<dbReference type="EMBL" id="JARXVC010000028">
    <property type="protein sequence ID" value="MDH6284839.1"/>
    <property type="molecule type" value="Genomic_DNA"/>
</dbReference>
<evidence type="ECO:0000313" key="2">
    <source>
        <dbReference type="Proteomes" id="UP001160334"/>
    </source>
</evidence>
<protein>
    <submittedName>
        <fullName evidence="1">Uncharacterized protein</fullName>
    </submittedName>
</protein>
<dbReference type="RefSeq" id="WP_280764025.1">
    <property type="nucleotide sequence ID" value="NZ_JARXVC010000028.1"/>
</dbReference>
<comment type="caution">
    <text evidence="1">The sequence shown here is derived from an EMBL/GenBank/DDBJ whole genome shotgun (WGS) entry which is preliminary data.</text>
</comment>
<proteinExistence type="predicted"/>
<name>A0ABT6MKJ6_9NOCA</name>
<evidence type="ECO:0000313" key="1">
    <source>
        <dbReference type="EMBL" id="MDH6284839.1"/>
    </source>
</evidence>
<dbReference type="Proteomes" id="UP001160334">
    <property type="component" value="Unassembled WGS sequence"/>
</dbReference>
<sequence>MIHPVDDFPLIWWLLPTVIVPEDIAVWIRDHAPCWLGGYCNR</sequence>
<accession>A0ABT6MKJ6</accession>
<organism evidence="1 2">
    <name type="scientific">Prescottella agglutinans</name>
    <dbReference type="NCBI Taxonomy" id="1644129"/>
    <lineage>
        <taxon>Bacteria</taxon>
        <taxon>Bacillati</taxon>
        <taxon>Actinomycetota</taxon>
        <taxon>Actinomycetes</taxon>
        <taxon>Mycobacteriales</taxon>
        <taxon>Nocardiaceae</taxon>
        <taxon>Prescottella</taxon>
    </lineage>
</organism>
<reference evidence="1 2" key="1">
    <citation type="submission" date="2023-04" db="EMBL/GenBank/DDBJ databases">
        <title>Forest soil microbial communities from Buena Vista Peninsula, Colon Province, Panama.</title>
        <authorList>
            <person name="Bouskill N."/>
        </authorList>
    </citation>
    <scope>NUCLEOTIDE SEQUENCE [LARGE SCALE GENOMIC DNA]</scope>
    <source>
        <strain evidence="1 2">CFH S0262</strain>
    </source>
</reference>
<keyword evidence="2" id="KW-1185">Reference proteome</keyword>
<gene>
    <name evidence="1" type="ORF">M2280_006102</name>
</gene>